<dbReference type="PANTHER" id="PTHR43569:SF2">
    <property type="entry name" value="AMIDOHYDROLASE-RELATED DOMAIN-CONTAINING PROTEIN"/>
    <property type="match status" value="1"/>
</dbReference>
<evidence type="ECO:0000259" key="2">
    <source>
        <dbReference type="Pfam" id="PF04909"/>
    </source>
</evidence>
<dbReference type="PANTHER" id="PTHR43569">
    <property type="entry name" value="AMIDOHYDROLASE"/>
    <property type="match status" value="1"/>
</dbReference>
<name>A0A402ABG9_9CHLR</name>
<dbReference type="EMBL" id="BIFS01000001">
    <property type="protein sequence ID" value="GCE16439.1"/>
    <property type="molecule type" value="Genomic_DNA"/>
</dbReference>
<comment type="similarity">
    <text evidence="1">Belongs to the metallo-dependent hydrolases superfamily.</text>
</comment>
<sequence length="288" mass="33231">MIINMLDFPIIDTHVHLWDPERFRMSWLDNAEILNRRYALPEYHQYTQGVEIEGMVYVEVDIDPHYTLIEPRWVAEQATQDPRLRGIVAYAPVENGERIRAYLDELVSITSLVKGVRRLLQAESDNAYCLRPDFIRGVQILAEYGLSFDIGIRHVQLESVVELVRRCPDTAFILDHIGKPDVKGQLLDPWRQHIDALAAQPNVVCKISGMATEADPEHWTIKDLAPYVSHVIAAFGEDRILYGGDWPVALQATSYPRWVETLDTLTIQLSPEAKRKLWVDNARRFYRL</sequence>
<feature type="domain" description="Amidohydrolase-related" evidence="2">
    <location>
        <begin position="11"/>
        <end position="288"/>
    </location>
</feature>
<dbReference type="Gene3D" id="3.20.20.140">
    <property type="entry name" value="Metal-dependent hydrolases"/>
    <property type="match status" value="1"/>
</dbReference>
<dbReference type="InterPro" id="IPR006680">
    <property type="entry name" value="Amidohydro-rel"/>
</dbReference>
<dbReference type="GO" id="GO:0016787">
    <property type="term" value="F:hydrolase activity"/>
    <property type="evidence" value="ECO:0007669"/>
    <property type="project" value="UniProtKB-KW"/>
</dbReference>
<dbReference type="Proteomes" id="UP000287188">
    <property type="component" value="Unassembled WGS sequence"/>
</dbReference>
<dbReference type="InterPro" id="IPR032466">
    <property type="entry name" value="Metal_Hydrolase"/>
</dbReference>
<keyword evidence="3" id="KW-0378">Hydrolase</keyword>
<gene>
    <name evidence="3" type="ORF">KDK_02390</name>
</gene>
<evidence type="ECO:0000313" key="4">
    <source>
        <dbReference type="Proteomes" id="UP000287188"/>
    </source>
</evidence>
<keyword evidence="4" id="KW-1185">Reference proteome</keyword>
<evidence type="ECO:0000313" key="3">
    <source>
        <dbReference type="EMBL" id="GCE16439.1"/>
    </source>
</evidence>
<evidence type="ECO:0000256" key="1">
    <source>
        <dbReference type="ARBA" id="ARBA00038310"/>
    </source>
</evidence>
<reference evidence="4" key="1">
    <citation type="submission" date="2018-12" db="EMBL/GenBank/DDBJ databases">
        <title>Tengunoibacter tsumagoiensis gen. nov., sp. nov., Dictyobacter kobayashii sp. nov., D. alpinus sp. nov., and D. joshuensis sp. nov. and description of Dictyobacteraceae fam. nov. within the order Ktedonobacterales isolated from Tengu-no-mugimeshi.</title>
        <authorList>
            <person name="Wang C.M."/>
            <person name="Zheng Y."/>
            <person name="Sakai Y."/>
            <person name="Toyoda A."/>
            <person name="Minakuchi Y."/>
            <person name="Abe K."/>
            <person name="Yokota A."/>
            <person name="Yabe S."/>
        </authorList>
    </citation>
    <scope>NUCLEOTIDE SEQUENCE [LARGE SCALE GENOMIC DNA]</scope>
    <source>
        <strain evidence="4">Uno11</strain>
    </source>
</reference>
<comment type="caution">
    <text evidence="3">The sequence shown here is derived from an EMBL/GenBank/DDBJ whole genome shotgun (WGS) entry which is preliminary data.</text>
</comment>
<dbReference type="SUPFAM" id="SSF51556">
    <property type="entry name" value="Metallo-dependent hydrolases"/>
    <property type="match status" value="1"/>
</dbReference>
<accession>A0A402ABG9</accession>
<dbReference type="Pfam" id="PF04909">
    <property type="entry name" value="Amidohydro_2"/>
    <property type="match status" value="1"/>
</dbReference>
<dbReference type="InterPro" id="IPR052350">
    <property type="entry name" value="Metallo-dep_Lactonases"/>
</dbReference>
<organism evidence="3 4">
    <name type="scientific">Dictyobacter kobayashii</name>
    <dbReference type="NCBI Taxonomy" id="2014872"/>
    <lineage>
        <taxon>Bacteria</taxon>
        <taxon>Bacillati</taxon>
        <taxon>Chloroflexota</taxon>
        <taxon>Ktedonobacteria</taxon>
        <taxon>Ktedonobacterales</taxon>
        <taxon>Dictyobacteraceae</taxon>
        <taxon>Dictyobacter</taxon>
    </lineage>
</organism>
<protein>
    <submittedName>
        <fullName evidence="3">Amidohydrolase</fullName>
    </submittedName>
</protein>
<dbReference type="AlphaFoldDB" id="A0A402ABG9"/>
<proteinExistence type="inferred from homology"/>